<evidence type="ECO:0000313" key="1">
    <source>
        <dbReference type="EMBL" id="RCN53649.1"/>
    </source>
</evidence>
<dbReference type="STRING" id="29170.A0A368HDD7"/>
<dbReference type="OrthoDB" id="187568at2759"/>
<sequence>MDKYVGQFCNLMIDAVHESIILKRGVVPGYPEIPGVFLGLCLFGNEHINRGVTKSLNGLADVNRGFKLAIAQTNSLNDTCQNASLHIKNLEDIVHLKSKAQGINETLVAQVDTVLTYISDGMDTVREKLNRLQKTLAEVSFLESAEVYGERIELER</sequence>
<reference evidence="1 2" key="1">
    <citation type="submission" date="2014-10" db="EMBL/GenBank/DDBJ databases">
        <title>Draft genome of the hookworm Ancylostoma caninum.</title>
        <authorList>
            <person name="Mitreva M."/>
        </authorList>
    </citation>
    <scope>NUCLEOTIDE SEQUENCE [LARGE SCALE GENOMIC DNA]</scope>
    <source>
        <strain evidence="1 2">Baltimore</strain>
    </source>
</reference>
<proteinExistence type="predicted"/>
<evidence type="ECO:0000313" key="2">
    <source>
        <dbReference type="Proteomes" id="UP000252519"/>
    </source>
</evidence>
<name>A0A368HDD7_ANCCA</name>
<accession>A0A368HDD7</accession>
<dbReference type="EMBL" id="JOJR01000001">
    <property type="protein sequence ID" value="RCN53649.1"/>
    <property type="molecule type" value="Genomic_DNA"/>
</dbReference>
<dbReference type="AlphaFoldDB" id="A0A368HDD7"/>
<gene>
    <name evidence="1" type="ORF">ANCCAN_00143</name>
</gene>
<keyword evidence="2" id="KW-1185">Reference proteome</keyword>
<dbReference type="Proteomes" id="UP000252519">
    <property type="component" value="Unassembled WGS sequence"/>
</dbReference>
<organism evidence="1 2">
    <name type="scientific">Ancylostoma caninum</name>
    <name type="common">Dog hookworm</name>
    <dbReference type="NCBI Taxonomy" id="29170"/>
    <lineage>
        <taxon>Eukaryota</taxon>
        <taxon>Metazoa</taxon>
        <taxon>Ecdysozoa</taxon>
        <taxon>Nematoda</taxon>
        <taxon>Chromadorea</taxon>
        <taxon>Rhabditida</taxon>
        <taxon>Rhabditina</taxon>
        <taxon>Rhabditomorpha</taxon>
        <taxon>Strongyloidea</taxon>
        <taxon>Ancylostomatidae</taxon>
        <taxon>Ancylostomatinae</taxon>
        <taxon>Ancylostoma</taxon>
    </lineage>
</organism>
<comment type="caution">
    <text evidence="1">The sequence shown here is derived from an EMBL/GenBank/DDBJ whole genome shotgun (WGS) entry which is preliminary data.</text>
</comment>
<protein>
    <submittedName>
        <fullName evidence="1">Uncharacterized protein</fullName>
    </submittedName>
</protein>